<dbReference type="PANTHER" id="PTHR47959">
    <property type="entry name" value="ATP-DEPENDENT RNA HELICASE RHLE-RELATED"/>
    <property type="match status" value="1"/>
</dbReference>
<keyword evidence="3" id="KW-0378">Hydrolase</keyword>
<evidence type="ECO:0000313" key="8">
    <source>
        <dbReference type="Proteomes" id="UP000266188"/>
    </source>
</evidence>
<dbReference type="GO" id="GO:0005524">
    <property type="term" value="F:ATP binding"/>
    <property type="evidence" value="ECO:0007669"/>
    <property type="project" value="UniProtKB-KW"/>
</dbReference>
<dbReference type="AlphaFoldDB" id="A0A3A2ZDG8"/>
<dbReference type="GO" id="GO:0003724">
    <property type="term" value="F:RNA helicase activity"/>
    <property type="evidence" value="ECO:0007669"/>
    <property type="project" value="UniProtKB-EC"/>
</dbReference>
<evidence type="ECO:0000256" key="5">
    <source>
        <dbReference type="ARBA" id="ARBA00022840"/>
    </source>
</evidence>
<dbReference type="SMART" id="SM00490">
    <property type="entry name" value="HELICc"/>
    <property type="match status" value="1"/>
</dbReference>
<dbReference type="OrthoDB" id="10261904at2759"/>
<keyword evidence="8" id="KW-1185">Reference proteome</keyword>
<protein>
    <recommendedName>
        <fullName evidence="1">RNA helicase</fullName>
        <ecNumber evidence="1">3.6.4.13</ecNumber>
    </recommendedName>
</protein>
<accession>A0A3A2ZDG8</accession>
<dbReference type="InterPro" id="IPR027417">
    <property type="entry name" value="P-loop_NTPase"/>
</dbReference>
<keyword evidence="2" id="KW-0547">Nucleotide-binding</keyword>
<dbReference type="SUPFAM" id="SSF52540">
    <property type="entry name" value="P-loop containing nucleoside triphosphate hydrolases"/>
    <property type="match status" value="1"/>
</dbReference>
<dbReference type="EMBL" id="MVGC01000245">
    <property type="protein sequence ID" value="RJE21189.1"/>
    <property type="molecule type" value="Genomic_DNA"/>
</dbReference>
<evidence type="ECO:0000259" key="6">
    <source>
        <dbReference type="PROSITE" id="PS51194"/>
    </source>
</evidence>
<dbReference type="GO" id="GO:0016787">
    <property type="term" value="F:hydrolase activity"/>
    <property type="evidence" value="ECO:0007669"/>
    <property type="project" value="UniProtKB-KW"/>
</dbReference>
<sequence>MSSKTEVCMPLRRRPDSTQLKIPSTRFQCYSFIPHDYKDVHLIHLLNERVGQMAIIFARTVQETERLSNVLRMLEFPAIAIHGKLSQSTCLESLNKFRARFRNLLIVTDLGARELDIPLVDLVVNYDLPQD</sequence>
<dbReference type="Proteomes" id="UP000266188">
    <property type="component" value="Unassembled WGS sequence"/>
</dbReference>
<evidence type="ECO:0000256" key="1">
    <source>
        <dbReference type="ARBA" id="ARBA00012552"/>
    </source>
</evidence>
<gene>
    <name evidence="7" type="ORF">PHISCL_06465</name>
</gene>
<evidence type="ECO:0000256" key="2">
    <source>
        <dbReference type="ARBA" id="ARBA00022741"/>
    </source>
</evidence>
<dbReference type="Gene3D" id="3.40.50.300">
    <property type="entry name" value="P-loop containing nucleotide triphosphate hydrolases"/>
    <property type="match status" value="1"/>
</dbReference>
<evidence type="ECO:0000256" key="3">
    <source>
        <dbReference type="ARBA" id="ARBA00022801"/>
    </source>
</evidence>
<name>A0A3A2ZDG8_9EURO</name>
<dbReference type="EC" id="3.6.4.13" evidence="1"/>
<keyword evidence="4" id="KW-0347">Helicase</keyword>
<feature type="domain" description="Helicase C-terminal" evidence="6">
    <location>
        <begin position="38"/>
        <end position="131"/>
    </location>
</feature>
<dbReference type="CDD" id="cd18787">
    <property type="entry name" value="SF2_C_DEAD"/>
    <property type="match status" value="1"/>
</dbReference>
<dbReference type="STRING" id="2070753.A0A3A2ZDG8"/>
<proteinExistence type="predicted"/>
<dbReference type="Pfam" id="PF00271">
    <property type="entry name" value="Helicase_C"/>
    <property type="match status" value="1"/>
</dbReference>
<reference evidence="8" key="1">
    <citation type="submission" date="2017-02" db="EMBL/GenBank/DDBJ databases">
        <authorList>
            <person name="Tafer H."/>
            <person name="Lopandic K."/>
        </authorList>
    </citation>
    <scope>NUCLEOTIDE SEQUENCE [LARGE SCALE GENOMIC DNA]</scope>
    <source>
        <strain evidence="8">CBS 366.77</strain>
    </source>
</reference>
<dbReference type="InterPro" id="IPR050079">
    <property type="entry name" value="DEAD_box_RNA_helicase"/>
</dbReference>
<evidence type="ECO:0000256" key="4">
    <source>
        <dbReference type="ARBA" id="ARBA00022806"/>
    </source>
</evidence>
<organism evidence="7 8">
    <name type="scientific">Aspergillus sclerotialis</name>
    <dbReference type="NCBI Taxonomy" id="2070753"/>
    <lineage>
        <taxon>Eukaryota</taxon>
        <taxon>Fungi</taxon>
        <taxon>Dikarya</taxon>
        <taxon>Ascomycota</taxon>
        <taxon>Pezizomycotina</taxon>
        <taxon>Eurotiomycetes</taxon>
        <taxon>Eurotiomycetidae</taxon>
        <taxon>Eurotiales</taxon>
        <taxon>Aspergillaceae</taxon>
        <taxon>Aspergillus</taxon>
        <taxon>Aspergillus subgen. Polypaecilum</taxon>
    </lineage>
</organism>
<dbReference type="PROSITE" id="PS51194">
    <property type="entry name" value="HELICASE_CTER"/>
    <property type="match status" value="1"/>
</dbReference>
<comment type="caution">
    <text evidence="7">The sequence shown here is derived from an EMBL/GenBank/DDBJ whole genome shotgun (WGS) entry which is preliminary data.</text>
</comment>
<keyword evidence="5" id="KW-0067">ATP-binding</keyword>
<dbReference type="PANTHER" id="PTHR47959:SF24">
    <property type="entry name" value="ATP-DEPENDENT RNA HELICASE"/>
    <property type="match status" value="1"/>
</dbReference>
<evidence type="ECO:0000313" key="7">
    <source>
        <dbReference type="EMBL" id="RJE21189.1"/>
    </source>
</evidence>
<dbReference type="GO" id="GO:0005829">
    <property type="term" value="C:cytosol"/>
    <property type="evidence" value="ECO:0007669"/>
    <property type="project" value="TreeGrafter"/>
</dbReference>
<dbReference type="InterPro" id="IPR001650">
    <property type="entry name" value="Helicase_C-like"/>
</dbReference>